<dbReference type="GO" id="GO:0030288">
    <property type="term" value="C:outer membrane-bounded periplasmic space"/>
    <property type="evidence" value="ECO:0007669"/>
    <property type="project" value="TreeGrafter"/>
</dbReference>
<dbReference type="InterPro" id="IPR051909">
    <property type="entry name" value="MFP_Cation_Efflux"/>
</dbReference>
<keyword evidence="2" id="KW-0813">Transport</keyword>
<dbReference type="Gene3D" id="2.40.30.170">
    <property type="match status" value="1"/>
</dbReference>
<dbReference type="PANTHER" id="PTHR30097:SF15">
    <property type="entry name" value="CATION EFFLUX SYSTEM PROTEIN CUSB"/>
    <property type="match status" value="1"/>
</dbReference>
<evidence type="ECO:0000313" key="6">
    <source>
        <dbReference type="Proteomes" id="UP001152467"/>
    </source>
</evidence>
<dbReference type="GO" id="GO:0022857">
    <property type="term" value="F:transmembrane transporter activity"/>
    <property type="evidence" value="ECO:0007669"/>
    <property type="project" value="InterPro"/>
</dbReference>
<feature type="domain" description="CzcB-like barrel-sandwich hybrid" evidence="4">
    <location>
        <begin position="91"/>
        <end position="225"/>
    </location>
</feature>
<dbReference type="Gene3D" id="2.40.420.20">
    <property type="match status" value="1"/>
</dbReference>
<dbReference type="GO" id="GO:0046914">
    <property type="term" value="F:transition metal ion binding"/>
    <property type="evidence" value="ECO:0007669"/>
    <property type="project" value="TreeGrafter"/>
</dbReference>
<comment type="similarity">
    <text evidence="1">Belongs to the membrane fusion protein (MFP) (TC 8.A.1) family.</text>
</comment>
<keyword evidence="6" id="KW-1185">Reference proteome</keyword>
<dbReference type="AlphaFoldDB" id="A0A9W4R0Q0"/>
<dbReference type="Proteomes" id="UP001152467">
    <property type="component" value="Unassembled WGS sequence"/>
</dbReference>
<dbReference type="SUPFAM" id="SSF111369">
    <property type="entry name" value="HlyD-like secretion proteins"/>
    <property type="match status" value="1"/>
</dbReference>
<dbReference type="InterPro" id="IPR058647">
    <property type="entry name" value="BSH_CzcB-like"/>
</dbReference>
<evidence type="ECO:0000256" key="1">
    <source>
        <dbReference type="ARBA" id="ARBA00009477"/>
    </source>
</evidence>
<feature type="domain" description="CusB-like beta-barrel" evidence="3">
    <location>
        <begin position="229"/>
        <end position="301"/>
    </location>
</feature>
<sequence length="382" mass="42989">MFKLITVAIIYIALTLYIPSKAISWEDEHIHIEKNTEQQDLLKHDETLQITLTQTQQELANITVGKLQSKIAHVRTYAPGELKANGYTSYVVSPRTDSVIMTRHVALGERVKQGDKLVTLYSESMAQAQGDYIVAFNEWLRVKNMNALAVSESQRIQAKTRYLASLGKVTALGLTDGEINKLNNNSNLKLGQHNLYAQINGVVLQDNFSQGQRINTGQTLMLLADETNLWVEARLSTSDNQHISSQSTVEIEHLKHTYQARIIQESHTIDPVTRTRTVRLQVNNQEDRLHAGMFVNVYFTQPTAQPVITVPETALIQTAEGLWQIFIISQKNHFVAVNVKRGRQFDEQVEVIGIAEGSEVVTQGAFFISSELAKNSFDIHNH</sequence>
<dbReference type="GO" id="GO:0060003">
    <property type="term" value="P:copper ion export"/>
    <property type="evidence" value="ECO:0007669"/>
    <property type="project" value="TreeGrafter"/>
</dbReference>
<dbReference type="InterPro" id="IPR006143">
    <property type="entry name" value="RND_pump_MFP"/>
</dbReference>
<accession>A0A9W4R0Q0</accession>
<dbReference type="GO" id="GO:0016020">
    <property type="term" value="C:membrane"/>
    <property type="evidence" value="ECO:0007669"/>
    <property type="project" value="InterPro"/>
</dbReference>
<dbReference type="InterPro" id="IPR058792">
    <property type="entry name" value="Beta-barrel_RND_2"/>
</dbReference>
<dbReference type="GO" id="GO:0015679">
    <property type="term" value="P:plasma membrane copper ion transport"/>
    <property type="evidence" value="ECO:0007669"/>
    <property type="project" value="TreeGrafter"/>
</dbReference>
<name>A0A9W4R0Q0_9GAMM</name>
<comment type="caution">
    <text evidence="5">The sequence shown here is derived from an EMBL/GenBank/DDBJ whole genome shotgun (WGS) entry which is preliminary data.</text>
</comment>
<organism evidence="5 6">
    <name type="scientific">Pseudoalteromonas holothuriae</name>
    <dbReference type="NCBI Taxonomy" id="2963714"/>
    <lineage>
        <taxon>Bacteria</taxon>
        <taxon>Pseudomonadati</taxon>
        <taxon>Pseudomonadota</taxon>
        <taxon>Gammaproteobacteria</taxon>
        <taxon>Alteromonadales</taxon>
        <taxon>Pseudoalteromonadaceae</taxon>
        <taxon>Pseudoalteromonas</taxon>
    </lineage>
</organism>
<dbReference type="Pfam" id="PF25973">
    <property type="entry name" value="BSH_CzcB"/>
    <property type="match status" value="1"/>
</dbReference>
<dbReference type="NCBIfam" id="TIGR01730">
    <property type="entry name" value="RND_mfp"/>
    <property type="match status" value="1"/>
</dbReference>
<protein>
    <submittedName>
        <fullName evidence="5">Cobalt-zinc-cadmium resistance protein CzcB</fullName>
    </submittedName>
</protein>
<evidence type="ECO:0000313" key="5">
    <source>
        <dbReference type="EMBL" id="CAH9061208.1"/>
    </source>
</evidence>
<dbReference type="Pfam" id="PF25954">
    <property type="entry name" value="Beta-barrel_RND_2"/>
    <property type="match status" value="1"/>
</dbReference>
<evidence type="ECO:0000259" key="3">
    <source>
        <dbReference type="Pfam" id="PF25954"/>
    </source>
</evidence>
<dbReference type="EMBL" id="CAMAPC010000011">
    <property type="protein sequence ID" value="CAH9061208.1"/>
    <property type="molecule type" value="Genomic_DNA"/>
</dbReference>
<reference evidence="5" key="1">
    <citation type="submission" date="2022-07" db="EMBL/GenBank/DDBJ databases">
        <authorList>
            <person name="Criscuolo A."/>
        </authorList>
    </citation>
    <scope>NUCLEOTIDE SEQUENCE</scope>
    <source>
        <strain evidence="5">CIP111854</strain>
    </source>
</reference>
<evidence type="ECO:0000256" key="2">
    <source>
        <dbReference type="ARBA" id="ARBA00022448"/>
    </source>
</evidence>
<evidence type="ECO:0000259" key="4">
    <source>
        <dbReference type="Pfam" id="PF25973"/>
    </source>
</evidence>
<proteinExistence type="inferred from homology"/>
<dbReference type="PANTHER" id="PTHR30097">
    <property type="entry name" value="CATION EFFLUX SYSTEM PROTEIN CUSB"/>
    <property type="match status" value="1"/>
</dbReference>
<dbReference type="RefSeq" id="WP_261626627.1">
    <property type="nucleotide sequence ID" value="NZ_CAMAPC010000011.1"/>
</dbReference>
<gene>
    <name evidence="5" type="primary">czcB</name>
    <name evidence="5" type="ORF">PSECIP111854_02760</name>
</gene>